<reference evidence="2 3" key="1">
    <citation type="submission" date="2022-01" db="EMBL/GenBank/DDBJ databases">
        <title>Whole genome-based taxonomy of the Shewanellaceae.</title>
        <authorList>
            <person name="Martin-Rodriguez A.J."/>
        </authorList>
    </citation>
    <scope>NUCLEOTIDE SEQUENCE [LARGE SCALE GENOMIC DNA]</scope>
    <source>
        <strain evidence="2 3">DSM 21332</strain>
    </source>
</reference>
<comment type="caution">
    <text evidence="2">The sequence shown here is derived from an EMBL/GenBank/DDBJ whole genome shotgun (WGS) entry which is preliminary data.</text>
</comment>
<protein>
    <submittedName>
        <fullName evidence="2">DcaP family trimeric outer membrane transporter</fullName>
    </submittedName>
</protein>
<gene>
    <name evidence="2" type="ORF">L2725_11925</name>
</gene>
<accession>A0ABT0N7N3</accession>
<dbReference type="SUPFAM" id="SSF56935">
    <property type="entry name" value="Porins"/>
    <property type="match status" value="1"/>
</dbReference>
<dbReference type="Pfam" id="PF19577">
    <property type="entry name" value="DcaP"/>
    <property type="match status" value="1"/>
</dbReference>
<proteinExistence type="predicted"/>
<dbReference type="EMBL" id="JAKIKT010000004">
    <property type="protein sequence ID" value="MCL2914473.1"/>
    <property type="molecule type" value="Genomic_DNA"/>
</dbReference>
<sequence>MKVKYLLPLGVMLVTPTYAADFSVGGFLKTNVKFADGDLPFKEIYDGIMPPGDTTRKTQFSAQESRINATVTKGEVKGFIEIDFANSAQGNSIVSNSYSPRLRHAYISYEGLTVGQTWSTMVNTSTFPESANLGGPLVGEAMVRQALVRYSFDNNAWQVALENPTTYGKYINQDDQLESYPKEDDYIPDLIVRRNFGGDWGNVSVAALVRGLKPVDSYEAALGGSIAGKFNLPGRDDLRIQLHYGNLGRYVGTGAALDIFHGELETTLGGTVAYRHFWNDNLRSSIFYGQTKTEIENNNRRQYAVNLFGNLTRELVVGVEVGRYDVDDGSTVGRPENIRGSSNYVQFSMQFFI</sequence>
<keyword evidence="3" id="KW-1185">Reference proteome</keyword>
<dbReference type="RefSeq" id="WP_249249151.1">
    <property type="nucleotide sequence ID" value="NZ_JAKIKT010000004.1"/>
</dbReference>
<dbReference type="Proteomes" id="UP001202831">
    <property type="component" value="Unassembled WGS sequence"/>
</dbReference>
<evidence type="ECO:0000313" key="3">
    <source>
        <dbReference type="Proteomes" id="UP001202831"/>
    </source>
</evidence>
<feature type="chain" id="PRO_5046899985" evidence="1">
    <location>
        <begin position="20"/>
        <end position="353"/>
    </location>
</feature>
<organism evidence="2 3">
    <name type="scientific">Shewanella corallii</name>
    <dbReference type="NCBI Taxonomy" id="560080"/>
    <lineage>
        <taxon>Bacteria</taxon>
        <taxon>Pseudomonadati</taxon>
        <taxon>Pseudomonadota</taxon>
        <taxon>Gammaproteobacteria</taxon>
        <taxon>Alteromonadales</taxon>
        <taxon>Shewanellaceae</taxon>
        <taxon>Shewanella</taxon>
    </lineage>
</organism>
<name>A0ABT0N7N3_9GAMM</name>
<dbReference type="InterPro" id="IPR045748">
    <property type="entry name" value="DcaP"/>
</dbReference>
<feature type="signal peptide" evidence="1">
    <location>
        <begin position="1"/>
        <end position="19"/>
    </location>
</feature>
<evidence type="ECO:0000313" key="2">
    <source>
        <dbReference type="EMBL" id="MCL2914473.1"/>
    </source>
</evidence>
<evidence type="ECO:0000256" key="1">
    <source>
        <dbReference type="SAM" id="SignalP"/>
    </source>
</evidence>
<keyword evidence="1" id="KW-0732">Signal</keyword>